<dbReference type="Pfam" id="PF00704">
    <property type="entry name" value="Glyco_hydro_18"/>
    <property type="match status" value="1"/>
</dbReference>
<reference evidence="7 8" key="2">
    <citation type="journal article" date="2007" name="Virology">
        <title>Genome sequence and organization of a nucleopolyhedrovirus that infects the tea looper caterpillar, Ectropis obliqua.</title>
        <authorList>
            <person name="Ma X.C."/>
            <person name="Shang J.Y."/>
            <person name="Yang Z.N."/>
            <person name="Bao Y.Y."/>
            <person name="Xiao Q."/>
            <person name="Zhang C.X."/>
        </authorList>
    </citation>
    <scope>NUCLEOTIDE SEQUENCE [LARGE SCALE GENOMIC DNA]</scope>
    <source>
        <strain evidence="7 8">A1</strain>
    </source>
</reference>
<keyword evidence="2 5" id="KW-0378">Hydrolase</keyword>
<dbReference type="Gene3D" id="3.10.50.10">
    <property type="match status" value="1"/>
</dbReference>
<dbReference type="Pfam" id="PF08329">
    <property type="entry name" value="ChitinaseA_N"/>
    <property type="match status" value="1"/>
</dbReference>
<dbReference type="Gene3D" id="2.60.40.10">
    <property type="entry name" value="Immunoglobulins"/>
    <property type="match status" value="1"/>
</dbReference>
<dbReference type="InterPro" id="IPR001579">
    <property type="entry name" value="Glyco_hydro_18_chit_AS"/>
</dbReference>
<dbReference type="SUPFAM" id="SSF54556">
    <property type="entry name" value="Chitinase insertion domain"/>
    <property type="match status" value="1"/>
</dbReference>
<evidence type="ECO:0000256" key="2">
    <source>
        <dbReference type="ARBA" id="ARBA00022801"/>
    </source>
</evidence>
<dbReference type="GeneID" id="5176430"/>
<dbReference type="SMART" id="SM00636">
    <property type="entry name" value="Glyco_18"/>
    <property type="match status" value="1"/>
</dbReference>
<dbReference type="GO" id="GO:0005975">
    <property type="term" value="P:carbohydrate metabolic process"/>
    <property type="evidence" value="ECO:0007669"/>
    <property type="project" value="InterPro"/>
</dbReference>
<protein>
    <submittedName>
        <fullName evidence="7">Chitinase</fullName>
    </submittedName>
</protein>
<dbReference type="PROSITE" id="PS01095">
    <property type="entry name" value="GH18_1"/>
    <property type="match status" value="1"/>
</dbReference>
<comment type="similarity">
    <text evidence="1">Belongs to the glycosyl hydrolase 18 family. Chitinase class II subfamily.</text>
</comment>
<dbReference type="GO" id="GO:0006032">
    <property type="term" value="P:chitin catabolic process"/>
    <property type="evidence" value="ECO:0007669"/>
    <property type="project" value="UniProtKB-KW"/>
</dbReference>
<keyword evidence="3" id="KW-0119">Carbohydrate metabolism</keyword>
<name>A0EYV3_9ABAC</name>
<dbReference type="SUPFAM" id="SSF51445">
    <property type="entry name" value="(Trans)glycosidases"/>
    <property type="match status" value="1"/>
</dbReference>
<dbReference type="GO" id="GO:0004568">
    <property type="term" value="F:chitinase activity"/>
    <property type="evidence" value="ECO:0007669"/>
    <property type="project" value="InterPro"/>
</dbReference>
<evidence type="ECO:0000313" key="8">
    <source>
        <dbReference type="Proteomes" id="UP000214344"/>
    </source>
</evidence>
<evidence type="ECO:0000256" key="4">
    <source>
        <dbReference type="ARBA" id="ARBA00023295"/>
    </source>
</evidence>
<accession>A0EYV3</accession>
<dbReference type="KEGG" id="vg:5176430"/>
<dbReference type="InterPro" id="IPR029070">
    <property type="entry name" value="Chitinase_insertion_sf"/>
</dbReference>
<dbReference type="InterPro" id="IPR001223">
    <property type="entry name" value="Glyco_hydro18_cat"/>
</dbReference>
<dbReference type="CDD" id="cd02848">
    <property type="entry name" value="E_set_Chitinase_N"/>
    <property type="match status" value="1"/>
</dbReference>
<dbReference type="Proteomes" id="UP000214344">
    <property type="component" value="Segment"/>
</dbReference>
<proteinExistence type="inferred from homology"/>
<dbReference type="InterPro" id="IPR011583">
    <property type="entry name" value="Chitinase_II/V-like_cat"/>
</dbReference>
<evidence type="ECO:0000313" key="7">
    <source>
        <dbReference type="EMBL" id="ABI35733.1"/>
    </source>
</evidence>
<dbReference type="InterPro" id="IPR013783">
    <property type="entry name" value="Ig-like_fold"/>
</dbReference>
<dbReference type="SUPFAM" id="SSF81296">
    <property type="entry name" value="E set domains"/>
    <property type="match status" value="1"/>
</dbReference>
<evidence type="ECO:0000256" key="1">
    <source>
        <dbReference type="ARBA" id="ARBA00009121"/>
    </source>
</evidence>
<keyword evidence="4 5" id="KW-0326">Glycosidase</keyword>
<keyword evidence="8" id="KW-1185">Reference proteome</keyword>
<dbReference type="CAZy" id="GH18">
    <property type="family name" value="Glycoside Hydrolase Family 18"/>
</dbReference>
<dbReference type="EMBL" id="DQ837165">
    <property type="protein sequence ID" value="ABI35733.1"/>
    <property type="molecule type" value="Genomic_DNA"/>
</dbReference>
<dbReference type="OrthoDB" id="2555at10239"/>
<dbReference type="PROSITE" id="PS51910">
    <property type="entry name" value="GH18_2"/>
    <property type="match status" value="1"/>
</dbReference>
<dbReference type="RefSeq" id="YP_874243.1">
    <property type="nucleotide sequence ID" value="NC_008586.1"/>
</dbReference>
<evidence type="ECO:0000256" key="3">
    <source>
        <dbReference type="ARBA" id="ARBA00023024"/>
    </source>
</evidence>
<dbReference type="InterPro" id="IPR013540">
    <property type="entry name" value="ChitinaseA_N"/>
</dbReference>
<sequence length="578" mass="64449">MYKLFGIFLLMCALHEIAVAVAPGKPLLDWADRNYALVKINSDATAYEKVVTVETQLQIPVSWNVYSGNAGDVAYILFDDTQVWQGNAATKRATILIDKGGLYKMIVKLCNSDGCTSSDSVDVKVADTDGAHLEPLPYEWQENNKHFDNGGGDNKVVAAYFVEWGVYGRSFPADRVPAPNLSHLLYGFVPICGGDGINDSLKTITGSFEALQKSCAGRDDFKVSIHDPWAALQKPQKGVSAWNEPYKGNFGQLMAIKKANPNLKVLPSIGGWTLSDPFYFMHDAHKRDVFVDSVREFLLTWKFFDGVDIDWEFPGGKGANPLLGDSQHDGHTYVVLLKELREMLDDLERETGRNFELTSAISAGDDKIAVVKYNDAQNYLDKIFLMNYDFKGAWSNVDLGHQTALYAPKWNVNEHYTTDFAVNALLDQRVRPNKIVLGVAMYGRGWTGVLDYSDDNPFSGVAVGPVTGTWEDGVVDYRHIQSRINEYKYRYDDTAKAAYVTKADSGDLISYDSVQSVMDKGQYVLDNNLGGLFAWEIDADNGDLLNAMHIGLGNHRSHHTHFELYSHIKNINSRCILP</sequence>
<dbReference type="Gene3D" id="3.20.20.80">
    <property type="entry name" value="Glycosidases"/>
    <property type="match status" value="1"/>
</dbReference>
<evidence type="ECO:0000259" key="6">
    <source>
        <dbReference type="PROSITE" id="PS51910"/>
    </source>
</evidence>
<dbReference type="PANTHER" id="PTHR11177:SF317">
    <property type="entry name" value="CHITINASE 12-RELATED"/>
    <property type="match status" value="1"/>
</dbReference>
<feature type="domain" description="GH18" evidence="6">
    <location>
        <begin position="155"/>
        <end position="555"/>
    </location>
</feature>
<dbReference type="CDD" id="cd06548">
    <property type="entry name" value="GH18_chitinase"/>
    <property type="match status" value="1"/>
</dbReference>
<dbReference type="InterPro" id="IPR014756">
    <property type="entry name" value="Ig_E-set"/>
</dbReference>
<dbReference type="InterPro" id="IPR050314">
    <property type="entry name" value="Glycosyl_Hydrlase_18"/>
</dbReference>
<keyword evidence="3" id="KW-0624">Polysaccharide degradation</keyword>
<dbReference type="GO" id="GO:0008061">
    <property type="term" value="F:chitin binding"/>
    <property type="evidence" value="ECO:0007669"/>
    <property type="project" value="InterPro"/>
</dbReference>
<dbReference type="InterPro" id="IPR017853">
    <property type="entry name" value="GH"/>
</dbReference>
<reference evidence="7 8" key="1">
    <citation type="journal article" date="2006" name="J. Microbiol.">
        <title>Morphological, phylogenetic and biological characteristics of Ectropis obliqua single-nucleocapsid nucleopolyhedrovirus.</title>
        <authorList>
            <person name="Ma X.C."/>
            <person name="Xu H.J."/>
            <person name="Tang M.J."/>
            <person name="Xiao Q."/>
            <person name="Hong J."/>
            <person name="Zhang C.X."/>
        </authorList>
    </citation>
    <scope>NUCLEOTIDE SEQUENCE [LARGE SCALE GENOMIC DNA]</scope>
    <source>
        <strain evidence="7 8">A1</strain>
    </source>
</reference>
<keyword evidence="3" id="KW-0146">Chitin degradation</keyword>
<evidence type="ECO:0000256" key="5">
    <source>
        <dbReference type="RuleBase" id="RU000489"/>
    </source>
</evidence>
<dbReference type="PANTHER" id="PTHR11177">
    <property type="entry name" value="CHITINASE"/>
    <property type="match status" value="1"/>
</dbReference>
<organism evidence="7 8">
    <name type="scientific">Ectropis obliqua nucleopolyhedrovirus</name>
    <dbReference type="NCBI Taxonomy" id="59376"/>
    <lineage>
        <taxon>Viruses</taxon>
        <taxon>Viruses incertae sedis</taxon>
        <taxon>Naldaviricetes</taxon>
        <taxon>Lefavirales</taxon>
        <taxon>Baculoviridae</taxon>
        <taxon>Alphabaculovirus</taxon>
        <taxon>Alphabaculovirus ecobliquae</taxon>
    </lineage>
</organism>